<evidence type="ECO:0000256" key="1">
    <source>
        <dbReference type="SAM" id="Phobius"/>
    </source>
</evidence>
<evidence type="ECO:0000313" key="3">
    <source>
        <dbReference type="Proteomes" id="UP000030745"/>
    </source>
</evidence>
<feature type="transmembrane region" description="Helical" evidence="1">
    <location>
        <begin position="423"/>
        <end position="448"/>
    </location>
</feature>
<keyword evidence="1" id="KW-0472">Membrane</keyword>
<keyword evidence="1" id="KW-0812">Transmembrane</keyword>
<feature type="transmembrane region" description="Helical" evidence="1">
    <location>
        <begin position="195"/>
        <end position="215"/>
    </location>
</feature>
<dbReference type="RefSeq" id="XP_012211365.1">
    <property type="nucleotide sequence ID" value="XM_012355975.1"/>
</dbReference>
<keyword evidence="3" id="KW-1185">Reference proteome</keyword>
<dbReference type="AlphaFoldDB" id="A0A067BHQ1"/>
<reference evidence="2 3" key="1">
    <citation type="journal article" date="2013" name="PLoS Genet.">
        <title>Distinctive expansion of potential virulence genes in the genome of the oomycete fish pathogen Saprolegnia parasitica.</title>
        <authorList>
            <person name="Jiang R.H."/>
            <person name="de Bruijn I."/>
            <person name="Haas B.J."/>
            <person name="Belmonte R."/>
            <person name="Lobach L."/>
            <person name="Christie J."/>
            <person name="van den Ackerveken G."/>
            <person name="Bottin A."/>
            <person name="Bulone V."/>
            <person name="Diaz-Moreno S.M."/>
            <person name="Dumas B."/>
            <person name="Fan L."/>
            <person name="Gaulin E."/>
            <person name="Govers F."/>
            <person name="Grenville-Briggs L.J."/>
            <person name="Horner N.R."/>
            <person name="Levin J.Z."/>
            <person name="Mammella M."/>
            <person name="Meijer H.J."/>
            <person name="Morris P."/>
            <person name="Nusbaum C."/>
            <person name="Oome S."/>
            <person name="Phillips A.J."/>
            <person name="van Rooyen D."/>
            <person name="Rzeszutek E."/>
            <person name="Saraiva M."/>
            <person name="Secombes C.J."/>
            <person name="Seidl M.F."/>
            <person name="Snel B."/>
            <person name="Stassen J.H."/>
            <person name="Sykes S."/>
            <person name="Tripathy S."/>
            <person name="van den Berg H."/>
            <person name="Vega-Arreguin J.C."/>
            <person name="Wawra S."/>
            <person name="Young S.K."/>
            <person name="Zeng Q."/>
            <person name="Dieguez-Uribeondo J."/>
            <person name="Russ C."/>
            <person name="Tyler B.M."/>
            <person name="van West P."/>
        </authorList>
    </citation>
    <scope>NUCLEOTIDE SEQUENCE [LARGE SCALE GENOMIC DNA]</scope>
    <source>
        <strain evidence="2 3">CBS 223.65</strain>
    </source>
</reference>
<feature type="non-terminal residue" evidence="2">
    <location>
        <position position="456"/>
    </location>
</feature>
<accession>A0A067BHQ1</accession>
<dbReference type="Proteomes" id="UP000030745">
    <property type="component" value="Unassembled WGS sequence"/>
</dbReference>
<feature type="transmembrane region" description="Helical" evidence="1">
    <location>
        <begin position="235"/>
        <end position="254"/>
    </location>
</feature>
<protein>
    <submittedName>
        <fullName evidence="2">Uncharacterized protein</fullName>
    </submittedName>
</protein>
<dbReference type="EMBL" id="KK583534">
    <property type="protein sequence ID" value="KDO17929.1"/>
    <property type="molecule type" value="Genomic_DNA"/>
</dbReference>
<gene>
    <name evidence="2" type="ORF">SPRG_21789</name>
</gene>
<dbReference type="GeneID" id="24142343"/>
<proteinExistence type="predicted"/>
<dbReference type="KEGG" id="spar:SPRG_21789"/>
<name>A0A067BHQ1_SAPPC</name>
<feature type="transmembrane region" description="Helical" evidence="1">
    <location>
        <begin position="370"/>
        <end position="387"/>
    </location>
</feature>
<dbReference type="OMA" id="SCEIVVM"/>
<dbReference type="VEuPathDB" id="FungiDB:SPRG_21789"/>
<keyword evidence="1" id="KW-1133">Transmembrane helix</keyword>
<dbReference type="OrthoDB" id="77407at2759"/>
<organism evidence="2 3">
    <name type="scientific">Saprolegnia parasitica (strain CBS 223.65)</name>
    <dbReference type="NCBI Taxonomy" id="695850"/>
    <lineage>
        <taxon>Eukaryota</taxon>
        <taxon>Sar</taxon>
        <taxon>Stramenopiles</taxon>
        <taxon>Oomycota</taxon>
        <taxon>Saprolegniomycetes</taxon>
        <taxon>Saprolegniales</taxon>
        <taxon>Saprolegniaceae</taxon>
        <taxon>Saprolegnia</taxon>
    </lineage>
</organism>
<sequence length="456" mass="50168">MQDDYASLVLMYSMSPVPRVLDRSTYLCAGGSLFCGEIPSNFNLSLGLSLFTGVDTMCYTSFNEWVFVNPMQAVFGVIASGIALDPTNLIPLACAAEVIAPAQCLAFLVSVSDFVSTYFPTSSLQAYRSRATFVEADVIATSVGIMQYVRHVPTNRIELFHQVLFDPTDATMMYTSYALASVEMPLNVATYLRGLCQYVSFVLAAIALVAGLYTLANGCTSEGYNLFEVNRVGGLTWIGRPLLLVRSVTALCILSTATLQLHKNGITTQLIASREDVSSVVNNVIKILAASELGWLVYIFDDVCMAWTRQYSASYTAKTATTAWFIAVLLSFTSPVSHSASIQRSCEIVVMDFEMVCHSGVVAIGSVDRLRLLVGIAVGGSILMYVLDRAWHVLPPLNERDSCLVSCSAKYLFERRGWVYDRVYYLDFASAALTGLLVCTFQGDYYVFDIKTWRML</sequence>
<evidence type="ECO:0000313" key="2">
    <source>
        <dbReference type="EMBL" id="KDO17929.1"/>
    </source>
</evidence>